<gene>
    <name evidence="2" type="ORF">HO133_001404</name>
</gene>
<keyword evidence="3" id="KW-1185">Reference proteome</keyword>
<organism evidence="2 3">
    <name type="scientific">Letharia lupina</name>
    <dbReference type="NCBI Taxonomy" id="560253"/>
    <lineage>
        <taxon>Eukaryota</taxon>
        <taxon>Fungi</taxon>
        <taxon>Dikarya</taxon>
        <taxon>Ascomycota</taxon>
        <taxon>Pezizomycotina</taxon>
        <taxon>Lecanoromycetes</taxon>
        <taxon>OSLEUM clade</taxon>
        <taxon>Lecanoromycetidae</taxon>
        <taxon>Lecanorales</taxon>
        <taxon>Lecanorineae</taxon>
        <taxon>Parmeliaceae</taxon>
        <taxon>Letharia</taxon>
    </lineage>
</organism>
<protein>
    <submittedName>
        <fullName evidence="2">Uncharacterized protein</fullName>
    </submittedName>
</protein>
<feature type="compositionally biased region" description="Acidic residues" evidence="1">
    <location>
        <begin position="268"/>
        <end position="285"/>
    </location>
</feature>
<dbReference type="EMBL" id="JACCJB010000012">
    <property type="protein sequence ID" value="KAF6222318.1"/>
    <property type="molecule type" value="Genomic_DNA"/>
</dbReference>
<accession>A0A8H6FC12</accession>
<dbReference type="AlphaFoldDB" id="A0A8H6FC12"/>
<reference evidence="2 3" key="1">
    <citation type="journal article" date="2020" name="Genomics">
        <title>Complete, high-quality genomes from long-read metagenomic sequencing of two wolf lichen thalli reveals enigmatic genome architecture.</title>
        <authorList>
            <person name="McKenzie S.K."/>
            <person name="Walston R.F."/>
            <person name="Allen J.L."/>
        </authorList>
    </citation>
    <scope>NUCLEOTIDE SEQUENCE [LARGE SCALE GENOMIC DNA]</scope>
    <source>
        <strain evidence="2">WasteWater1</strain>
    </source>
</reference>
<comment type="caution">
    <text evidence="2">The sequence shown here is derived from an EMBL/GenBank/DDBJ whole genome shotgun (WGS) entry which is preliminary data.</text>
</comment>
<evidence type="ECO:0000313" key="2">
    <source>
        <dbReference type="EMBL" id="KAF6222318.1"/>
    </source>
</evidence>
<proteinExistence type="predicted"/>
<evidence type="ECO:0000313" key="3">
    <source>
        <dbReference type="Proteomes" id="UP000593566"/>
    </source>
</evidence>
<feature type="region of interest" description="Disordered" evidence="1">
    <location>
        <begin position="253"/>
        <end position="303"/>
    </location>
</feature>
<dbReference type="RefSeq" id="XP_037151753.1">
    <property type="nucleotide sequence ID" value="XM_037292334.1"/>
</dbReference>
<dbReference type="Proteomes" id="UP000593566">
    <property type="component" value="Unassembled WGS sequence"/>
</dbReference>
<evidence type="ECO:0000256" key="1">
    <source>
        <dbReference type="SAM" id="MobiDB-lite"/>
    </source>
</evidence>
<dbReference type="GeneID" id="59329820"/>
<name>A0A8H6FC12_9LECA</name>
<sequence length="303" mass="34514">MGLFAKDHALEAVELRTRSAKPGLRGFEFEKLPRTVRHQIYRELLLKPVDDDSAAEDDGDSYASEHDKLSERIEGLMVDIGEGDNQMHPEIMRTNKKIHDEASAVLYGDNWFTWSLYGDQNRPMWRWPDFVKTECPRHYSRLITKLRLYVSTTGNEYDPTQADAIYWTTINVNHACKKLALNDLKFLKVDFYNALGRKHGGSARKGYYGERCLEPLKKCRAEKFFINDYASPAYAAKLKAVIEGPKGAKFLAHREAKEDESESSGNEEFGDLSGDDAYDDVEGESEDKYERGDSGMEGLETIS</sequence>